<dbReference type="GO" id="GO:0005524">
    <property type="term" value="F:ATP binding"/>
    <property type="evidence" value="ECO:0007669"/>
    <property type="project" value="UniProtKB-KW"/>
</dbReference>
<keyword evidence="5" id="KW-0067">ATP-binding</keyword>
<dbReference type="EMBL" id="KN644147">
    <property type="protein sequence ID" value="KHN42774.1"/>
    <property type="molecule type" value="Genomic_DNA"/>
</dbReference>
<feature type="domain" description="NB-ARC" evidence="6">
    <location>
        <begin position="39"/>
        <end position="198"/>
    </location>
</feature>
<dbReference type="InterPro" id="IPR002182">
    <property type="entry name" value="NB-ARC"/>
</dbReference>
<dbReference type="GO" id="GO:0043531">
    <property type="term" value="F:ADP binding"/>
    <property type="evidence" value="ECO:0007669"/>
    <property type="project" value="InterPro"/>
</dbReference>
<dbReference type="Pfam" id="PF00931">
    <property type="entry name" value="NB-ARC"/>
    <property type="match status" value="1"/>
</dbReference>
<dbReference type="AlphaFoldDB" id="A0A0B2SET7"/>
<evidence type="ECO:0000256" key="2">
    <source>
        <dbReference type="ARBA" id="ARBA00022737"/>
    </source>
</evidence>
<evidence type="ECO:0000256" key="5">
    <source>
        <dbReference type="ARBA" id="ARBA00022840"/>
    </source>
</evidence>
<keyword evidence="1" id="KW-0433">Leucine-rich repeat</keyword>
<evidence type="ECO:0000313" key="7">
    <source>
        <dbReference type="EMBL" id="KHN42774.1"/>
    </source>
</evidence>
<dbReference type="GO" id="GO:0006952">
    <property type="term" value="P:defense response"/>
    <property type="evidence" value="ECO:0007669"/>
    <property type="project" value="UniProtKB-KW"/>
</dbReference>
<protein>
    <submittedName>
        <fullName evidence="7">Putative disease resistance protein</fullName>
    </submittedName>
</protein>
<evidence type="ECO:0000259" key="6">
    <source>
        <dbReference type="Pfam" id="PF00931"/>
    </source>
</evidence>
<evidence type="ECO:0000256" key="1">
    <source>
        <dbReference type="ARBA" id="ARBA00022614"/>
    </source>
</evidence>
<dbReference type="SUPFAM" id="SSF52540">
    <property type="entry name" value="P-loop containing nucleoside triphosphate hydrolases"/>
    <property type="match status" value="1"/>
</dbReference>
<dbReference type="InterPro" id="IPR042197">
    <property type="entry name" value="Apaf_helical"/>
</dbReference>
<proteinExistence type="predicted"/>
<dbReference type="InterPro" id="IPR036388">
    <property type="entry name" value="WH-like_DNA-bd_sf"/>
</dbReference>
<name>A0A0B2SET7_GLYSO</name>
<dbReference type="Proteomes" id="UP000053555">
    <property type="component" value="Unassembled WGS sequence"/>
</dbReference>
<keyword evidence="4" id="KW-0611">Plant defense</keyword>
<dbReference type="InterPro" id="IPR050905">
    <property type="entry name" value="Plant_NBS-LRR"/>
</dbReference>
<dbReference type="PANTHER" id="PTHR33463">
    <property type="entry name" value="NB-ARC DOMAIN-CONTAINING PROTEIN-RELATED"/>
    <property type="match status" value="1"/>
</dbReference>
<dbReference type="Gene3D" id="3.40.50.300">
    <property type="entry name" value="P-loop containing nucleotide triphosphate hydrolases"/>
    <property type="match status" value="1"/>
</dbReference>
<dbReference type="Gene3D" id="1.10.8.430">
    <property type="entry name" value="Helical domain of apoptotic protease-activating factors"/>
    <property type="match status" value="1"/>
</dbReference>
<evidence type="ECO:0000256" key="3">
    <source>
        <dbReference type="ARBA" id="ARBA00022741"/>
    </source>
</evidence>
<dbReference type="PRINTS" id="PR00364">
    <property type="entry name" value="DISEASERSIST"/>
</dbReference>
<accession>A0A0B2SET7</accession>
<keyword evidence="3" id="KW-0547">Nucleotide-binding</keyword>
<organism evidence="7">
    <name type="scientific">Glycine soja</name>
    <name type="common">Wild soybean</name>
    <dbReference type="NCBI Taxonomy" id="3848"/>
    <lineage>
        <taxon>Eukaryota</taxon>
        <taxon>Viridiplantae</taxon>
        <taxon>Streptophyta</taxon>
        <taxon>Embryophyta</taxon>
        <taxon>Tracheophyta</taxon>
        <taxon>Spermatophyta</taxon>
        <taxon>Magnoliopsida</taxon>
        <taxon>eudicotyledons</taxon>
        <taxon>Gunneridae</taxon>
        <taxon>Pentapetalae</taxon>
        <taxon>rosids</taxon>
        <taxon>fabids</taxon>
        <taxon>Fabales</taxon>
        <taxon>Fabaceae</taxon>
        <taxon>Papilionoideae</taxon>
        <taxon>50 kb inversion clade</taxon>
        <taxon>NPAAA clade</taxon>
        <taxon>indigoferoid/millettioid clade</taxon>
        <taxon>Phaseoleae</taxon>
        <taxon>Glycine</taxon>
        <taxon>Glycine subgen. Soja</taxon>
    </lineage>
</organism>
<gene>
    <name evidence="7" type="ORF">glysoja_044143</name>
</gene>
<dbReference type="PANTHER" id="PTHR33463:SF105">
    <property type="entry name" value="AND NB-ARC DOMAIN DISEASE RESISTANCE PROTEIN, PUTATIVE-RELATED"/>
    <property type="match status" value="1"/>
</dbReference>
<reference evidence="7" key="1">
    <citation type="submission" date="2014-07" db="EMBL/GenBank/DDBJ databases">
        <title>Identification of a novel salt tolerance gene in wild soybean by whole-genome sequencing.</title>
        <authorList>
            <person name="Lam H.-M."/>
            <person name="Qi X."/>
            <person name="Li M.-W."/>
            <person name="Liu X."/>
            <person name="Xie M."/>
            <person name="Ni M."/>
            <person name="Xu X."/>
        </authorList>
    </citation>
    <scope>NUCLEOTIDE SEQUENCE [LARGE SCALE GENOMIC DNA]</scope>
    <source>
        <tissue evidence="7">Root</tissue>
    </source>
</reference>
<dbReference type="Gene3D" id="1.10.10.10">
    <property type="entry name" value="Winged helix-like DNA-binding domain superfamily/Winged helix DNA-binding domain"/>
    <property type="match status" value="1"/>
</dbReference>
<dbReference type="InterPro" id="IPR027417">
    <property type="entry name" value="P-loop_NTPase"/>
</dbReference>
<sequence length="508" mass="56790">MAQLNQNSKFDPFSKIPELPGMNYYSSKGFVLFESKKSSYNKLLEALKEESVCMVGLVRIGGLGKTALAKEVGKEAEKLKLFEKIVIATVSETPNIRSIQAQISDQLGLKLEEESDIGKARRLSERLSEGTTFLILDDVGENLDFESLGIPINENKKGCGVLQITWKREVCTSMQCQCTVELNLLTGEEAWTLFKLYAKITDDSTYALKGVATKIVDECKGLPIAIVTVGSTLREKTLKDWKLALSRLQDSKPLVIPKGLRSPNAFLQLSYDNLKDELAKSFFLLCSIFPEDYEIDLEDLFRFGRGLRITGTFETIEEAREEMLLAVGILMDSCLLLHAGNEKVKMHDMVRDVALWIASERGQAILASTAKDLRAVIKDETIKDKRAISLWDLKNGQLSNELKKLKVLDLYNCRIKENNAYEMVLINAPAKSFIPLAIKDLLLGAECLRLRNLQGGYKSVIPFMDQQGSNLVDCLKALIIYECTMLTSLHAIHAPNSRATGEANSRRM</sequence>
<keyword evidence="2" id="KW-0677">Repeat</keyword>
<evidence type="ECO:0000256" key="4">
    <source>
        <dbReference type="ARBA" id="ARBA00022821"/>
    </source>
</evidence>